<keyword evidence="7 9" id="KW-0378">Hydrolase</keyword>
<name>A0A1H2R5Z5_9BACL</name>
<dbReference type="AlphaFoldDB" id="A0A1H2R5Z5"/>
<organism evidence="10 11">
    <name type="scientific">Marininema mesophilum</name>
    <dbReference type="NCBI Taxonomy" id="1048340"/>
    <lineage>
        <taxon>Bacteria</taxon>
        <taxon>Bacillati</taxon>
        <taxon>Bacillota</taxon>
        <taxon>Bacilli</taxon>
        <taxon>Bacillales</taxon>
        <taxon>Thermoactinomycetaceae</taxon>
        <taxon>Marininema</taxon>
    </lineage>
</organism>
<dbReference type="InterPro" id="IPR023091">
    <property type="entry name" value="MetalPrtase_cat_dom_sf_prd"/>
</dbReference>
<dbReference type="RefSeq" id="WP_091735212.1">
    <property type="nucleotide sequence ID" value="NZ_FNNQ01000001.1"/>
</dbReference>
<sequence>MSLHIEIDVQVSIDEAEKQVLAKVEQALQTAAELEKVTEEDAEVFLMITDSEEIQRLNREFRQIDRGTDVLSFPQWEPGEPRHVEEGMPVPLGDIVISLPHAKEQAIEYGHSLERELAFLAVHGFLHLLGYDHGTEEEEEKMFARQEEILSPLGLSR</sequence>
<feature type="binding site" evidence="9">
    <location>
        <position position="127"/>
    </location>
    <ligand>
        <name>Zn(2+)</name>
        <dbReference type="ChEBI" id="CHEBI:29105"/>
        <note>catalytic</note>
    </ligand>
</feature>
<gene>
    <name evidence="9" type="primary">ybeY</name>
    <name evidence="10" type="ORF">SAMN05444487_101380</name>
</gene>
<evidence type="ECO:0000256" key="9">
    <source>
        <dbReference type="HAMAP-Rule" id="MF_00009"/>
    </source>
</evidence>
<evidence type="ECO:0000313" key="11">
    <source>
        <dbReference type="Proteomes" id="UP000198534"/>
    </source>
</evidence>
<comment type="function">
    <text evidence="9">Single strand-specific metallo-endoribonuclease involved in late-stage 70S ribosome quality control and in maturation of the 3' terminus of the 16S rRNA.</text>
</comment>
<dbReference type="PROSITE" id="PS01306">
    <property type="entry name" value="UPF0054"/>
    <property type="match status" value="1"/>
</dbReference>
<dbReference type="HAMAP" id="MF_00009">
    <property type="entry name" value="Endoribonucl_YbeY"/>
    <property type="match status" value="1"/>
</dbReference>
<keyword evidence="11" id="KW-1185">Reference proteome</keyword>
<keyword evidence="8 9" id="KW-0862">Zinc</keyword>
<keyword evidence="9" id="KW-0963">Cytoplasm</keyword>
<feature type="binding site" evidence="9">
    <location>
        <position position="133"/>
    </location>
    <ligand>
        <name>Zn(2+)</name>
        <dbReference type="ChEBI" id="CHEBI:29105"/>
        <note>catalytic</note>
    </ligand>
</feature>
<keyword evidence="6 9" id="KW-0255">Endonuclease</keyword>
<dbReference type="GO" id="GO:0008270">
    <property type="term" value="F:zinc ion binding"/>
    <property type="evidence" value="ECO:0007669"/>
    <property type="project" value="UniProtKB-UniRule"/>
</dbReference>
<dbReference type="GO" id="GO:0005737">
    <property type="term" value="C:cytoplasm"/>
    <property type="evidence" value="ECO:0007669"/>
    <property type="project" value="UniProtKB-SubCell"/>
</dbReference>
<evidence type="ECO:0000256" key="6">
    <source>
        <dbReference type="ARBA" id="ARBA00022759"/>
    </source>
</evidence>
<keyword evidence="3 9" id="KW-0698">rRNA processing</keyword>
<evidence type="ECO:0000256" key="4">
    <source>
        <dbReference type="ARBA" id="ARBA00022722"/>
    </source>
</evidence>
<evidence type="ECO:0000256" key="1">
    <source>
        <dbReference type="ARBA" id="ARBA00010875"/>
    </source>
</evidence>
<comment type="subcellular location">
    <subcellularLocation>
        <location evidence="9">Cytoplasm</location>
    </subcellularLocation>
</comment>
<evidence type="ECO:0000256" key="3">
    <source>
        <dbReference type="ARBA" id="ARBA00022552"/>
    </source>
</evidence>
<evidence type="ECO:0000256" key="5">
    <source>
        <dbReference type="ARBA" id="ARBA00022723"/>
    </source>
</evidence>
<dbReference type="EC" id="3.1.-.-" evidence="9"/>
<keyword evidence="2 9" id="KW-0690">Ribosome biogenesis</keyword>
<evidence type="ECO:0000256" key="7">
    <source>
        <dbReference type="ARBA" id="ARBA00022801"/>
    </source>
</evidence>
<dbReference type="Gene3D" id="3.40.390.30">
    <property type="entry name" value="Metalloproteases ('zincins'), catalytic domain"/>
    <property type="match status" value="1"/>
</dbReference>
<dbReference type="SUPFAM" id="SSF55486">
    <property type="entry name" value="Metalloproteases ('zincins'), catalytic domain"/>
    <property type="match status" value="1"/>
</dbReference>
<reference evidence="10 11" key="1">
    <citation type="submission" date="2016-10" db="EMBL/GenBank/DDBJ databases">
        <authorList>
            <person name="de Groot N.N."/>
        </authorList>
    </citation>
    <scope>NUCLEOTIDE SEQUENCE [LARGE SCALE GENOMIC DNA]</scope>
    <source>
        <strain evidence="10 11">DSM 45610</strain>
    </source>
</reference>
<evidence type="ECO:0000256" key="2">
    <source>
        <dbReference type="ARBA" id="ARBA00022517"/>
    </source>
</evidence>
<dbReference type="PANTHER" id="PTHR46986">
    <property type="entry name" value="ENDORIBONUCLEASE YBEY, CHLOROPLASTIC"/>
    <property type="match status" value="1"/>
</dbReference>
<keyword evidence="4 9" id="KW-0540">Nuclease</keyword>
<dbReference type="GO" id="GO:0004222">
    <property type="term" value="F:metalloendopeptidase activity"/>
    <property type="evidence" value="ECO:0007669"/>
    <property type="project" value="InterPro"/>
</dbReference>
<feature type="binding site" evidence="9">
    <location>
        <position position="123"/>
    </location>
    <ligand>
        <name>Zn(2+)</name>
        <dbReference type="ChEBI" id="CHEBI:29105"/>
        <note>catalytic</note>
    </ligand>
</feature>
<dbReference type="InterPro" id="IPR002036">
    <property type="entry name" value="YbeY"/>
</dbReference>
<accession>A0A1H2R5Z5</accession>
<dbReference type="STRING" id="1048340.SAMN05444487_101380"/>
<dbReference type="Proteomes" id="UP000198534">
    <property type="component" value="Unassembled WGS sequence"/>
</dbReference>
<evidence type="ECO:0000256" key="8">
    <source>
        <dbReference type="ARBA" id="ARBA00022833"/>
    </source>
</evidence>
<proteinExistence type="inferred from homology"/>
<evidence type="ECO:0000313" key="10">
    <source>
        <dbReference type="EMBL" id="SDW14274.1"/>
    </source>
</evidence>
<dbReference type="OrthoDB" id="9807740at2"/>
<dbReference type="EMBL" id="FNNQ01000001">
    <property type="protein sequence ID" value="SDW14274.1"/>
    <property type="molecule type" value="Genomic_DNA"/>
</dbReference>
<comment type="similarity">
    <text evidence="1 9">Belongs to the endoribonuclease YbeY family.</text>
</comment>
<keyword evidence="5 9" id="KW-0479">Metal-binding</keyword>
<dbReference type="PANTHER" id="PTHR46986:SF1">
    <property type="entry name" value="ENDORIBONUCLEASE YBEY, CHLOROPLASTIC"/>
    <property type="match status" value="1"/>
</dbReference>
<dbReference type="InterPro" id="IPR020549">
    <property type="entry name" value="YbeY_CS"/>
</dbReference>
<comment type="cofactor">
    <cofactor evidence="9">
        <name>Zn(2+)</name>
        <dbReference type="ChEBI" id="CHEBI:29105"/>
    </cofactor>
    <text evidence="9">Binds 1 zinc ion.</text>
</comment>
<dbReference type="GO" id="GO:0004521">
    <property type="term" value="F:RNA endonuclease activity"/>
    <property type="evidence" value="ECO:0007669"/>
    <property type="project" value="UniProtKB-UniRule"/>
</dbReference>
<protein>
    <recommendedName>
        <fullName evidence="9">Endoribonuclease YbeY</fullName>
        <ecNumber evidence="9">3.1.-.-</ecNumber>
    </recommendedName>
</protein>
<dbReference type="GO" id="GO:0006364">
    <property type="term" value="P:rRNA processing"/>
    <property type="evidence" value="ECO:0007669"/>
    <property type="project" value="UniProtKB-UniRule"/>
</dbReference>
<dbReference type="Pfam" id="PF02130">
    <property type="entry name" value="YbeY"/>
    <property type="match status" value="1"/>
</dbReference>
<dbReference type="NCBIfam" id="TIGR00043">
    <property type="entry name" value="rRNA maturation RNase YbeY"/>
    <property type="match status" value="1"/>
</dbReference>